<dbReference type="PANTHER" id="PTHR13037:SF24">
    <property type="entry name" value="POLYCOMB PROTEIN PCL-RELATED"/>
    <property type="match status" value="1"/>
</dbReference>
<feature type="compositionally biased region" description="Low complexity" evidence="6">
    <location>
        <begin position="1785"/>
        <end position="1802"/>
    </location>
</feature>
<feature type="compositionally biased region" description="Basic and acidic residues" evidence="6">
    <location>
        <begin position="1010"/>
        <end position="1021"/>
    </location>
</feature>
<reference evidence="8 9" key="1">
    <citation type="submission" date="2016-07" db="EMBL/GenBank/DDBJ databases">
        <title>Draft genome of the white-rot fungus Obba rivulosa 3A-2.</title>
        <authorList>
            <consortium name="DOE Joint Genome Institute"/>
            <person name="Miettinen O."/>
            <person name="Riley R."/>
            <person name="Acob R."/>
            <person name="Barry K."/>
            <person name="Cullen D."/>
            <person name="De Vries R."/>
            <person name="Hainaut M."/>
            <person name="Hatakka A."/>
            <person name="Henrissat B."/>
            <person name="Hilden K."/>
            <person name="Kuo R."/>
            <person name="Labutti K."/>
            <person name="Lipzen A."/>
            <person name="Makela M.R."/>
            <person name="Sandor L."/>
            <person name="Spatafora J.W."/>
            <person name="Grigoriev I.V."/>
            <person name="Hibbett D.S."/>
        </authorList>
    </citation>
    <scope>NUCLEOTIDE SEQUENCE [LARGE SCALE GENOMIC DNA]</scope>
    <source>
        <strain evidence="8 9">3A-2</strain>
    </source>
</reference>
<feature type="compositionally biased region" description="Acidic residues" evidence="6">
    <location>
        <begin position="1089"/>
        <end position="1104"/>
    </location>
</feature>
<feature type="compositionally biased region" description="Polar residues" evidence="6">
    <location>
        <begin position="672"/>
        <end position="710"/>
    </location>
</feature>
<feature type="region of interest" description="Disordered" evidence="6">
    <location>
        <begin position="855"/>
        <end position="885"/>
    </location>
</feature>
<keyword evidence="9" id="KW-1185">Reference proteome</keyword>
<feature type="region of interest" description="Disordered" evidence="6">
    <location>
        <begin position="1010"/>
        <end position="1252"/>
    </location>
</feature>
<feature type="compositionally biased region" description="Low complexity" evidence="6">
    <location>
        <begin position="616"/>
        <end position="629"/>
    </location>
</feature>
<accession>A0A8E2DJF6</accession>
<dbReference type="Pfam" id="PF16755">
    <property type="entry name" value="Beta-prop_NUP159_NUP214"/>
    <property type="match status" value="1"/>
</dbReference>
<feature type="region of interest" description="Disordered" evidence="6">
    <location>
        <begin position="471"/>
        <end position="507"/>
    </location>
</feature>
<evidence type="ECO:0000256" key="4">
    <source>
        <dbReference type="ARBA" id="ARBA00023242"/>
    </source>
</evidence>
<dbReference type="PANTHER" id="PTHR13037">
    <property type="entry name" value="FORMIN"/>
    <property type="match status" value="1"/>
</dbReference>
<dbReference type="Proteomes" id="UP000250043">
    <property type="component" value="Unassembled WGS sequence"/>
</dbReference>
<feature type="compositionally biased region" description="Polar residues" evidence="6">
    <location>
        <begin position="857"/>
        <end position="876"/>
    </location>
</feature>
<sequence>MNISQLQPPAPPPLQRHSKEAEEKDADFLALRLLNKRARVRLSPQALDPAAFPDQARLFAVANTQGCFAAVTRTADSQHGVVFASLSALRSAFVSASADTSDTVFQGRRTLQLPGAPVSVQFASNETRVVVGLVQGAVLIYDLQAILAEGAQNPSPIHTFSGSTAIREILPNPGDIPELVAVLREASNPDQLAIEVLDVQNLRLAGGWTRGQLPNQTPASLSWSPKGKQLAVGLLNGDIAAYAPGDTSSPKSVVPGPPAVAGQPILSLTWLSNSEFYSIHVPPGPLNPDVEQSHFVIATDAKANQASDVKFNTPYFPSPGMRNPSPFMAIFRGWAPSKYLIFIGDSTSSDIGLVGSLADSQDAWHNFSLEETSTPTVPLDKDMNDTILFGLALDLTATDKFHFTQPSGEESDLPPPPVMYAYASDGTVVGWHIINTRGVPYPGMVTLGLATPAQQPAAVLSAPFSTTPTGAFGQPSAFGQAPVRSPPAFGQSAFGAPPPSAPAASTSSVISGGFGAFAEGTGRFGQTGFGFGVNTAAPAPAPTPIAPAASEDAMATEPIPPTPVQPAQISTSASADDAMASDDAGTDSLSLGGLGGLGGTPSDKPKTGFGGGIFGQPSTTPTTSPSQPSAFGGGVLRPATGFGAFANQNPSPFSLGSAAPTTSAFGSAVGATPTQDATKTETKPSSAFGQPAFGQSSFGTPTASTPSTFGQPAFGQPAFGKPAFGQPAFGQSGFGGAKPPQPATSGFSTPSGSSGGFSAFAQTGPTSFGGALSGGAAAPAKPVWAVPQPEKKESTEAPKSVFGQPAPAAATPAATPIIAEPAPSVSETATPSTNVALAEATAAAAPAAPAALVPATSPFSQPTSATTSPFTSQAPAQSGGAFGGLKASPYGFGQVQAGFGAFGNKVDSSSPFFTATNKTPSAAPVSAFTKPATTTTPPSTPPQAETSKPVFGATSSLGAKPSAFVGFAAAKPATPLTSPPASGGFAAFSGATSAFGAAAGTSKSFGELLRQKDGAKDESKAVVKATEPSAKAVIPVSAKPLDQAGTAPAGPVSVFSQIPRPVSVFSKPPETPKTIEGKEALPRTPESPEASEDEEPERDREEDDHDVRSFLSESFSDTGDELDGESAEEEEGSPSGSPKEPANIPLPATPTPEASPSGKGKDKEVAPPDIPKIISTAEAEPVRDGSTTPPGSPEKVAAPEPVPATSTSASGLHAGLGLGRPSTRPTRSSPLARAPITGDEEEDAAKVAQPSTTLVLEPAVKPVVPSPFQIPQPAASPSAAAETKPEAQKLSLKPSVFSALGQVPPPTTAPFKLPAFGQPAPTASSLTTAAASGMTIPTPPPPLSAAGLFGAVKPSPSPPPSLFPAIHSPLTPATSTSAGGAFNWGVSDKGKTSAFPTQGPAMPTLPVASRPAGISTSPDRGVDAQVLSEKLDVAANLAAMAEGMQKECVLLCMAMAREMYEIRTLAEEASRKREALSKPSGGLRSKADLEDARKWAVTDAGQLGHIIKSLETEIQEAEAQLQTYLPLIRALESDLLKATTRREEIAQFSKASQDDEFATMLKTRTLDPDHLETQSQLRREIRSIRERVQQLEDHIQASKKKLKHMKSGKVQVKAPSLNTINRTYRNIDLAIEQEADKVSELTHRVAKLKLDRKGTPPREGRDRERRSQGLYEVTPHVAMSTAAALNAEMTAQKLKNALLAARKEPLLNTQAVDATPTRRIEDFPPPVKTEYGLFGMATPQTSSPAFNVEPGWTLPPFEIPTSPSAPLGPKLGSKLRDKKHHPAPVKKAPPALAAAAATTTTTFEWGPLPNLAPTTPAKGLPVPFDLGRKDSPASPTPASLESSWVTEGFKAK</sequence>
<dbReference type="InterPro" id="IPR015943">
    <property type="entry name" value="WD40/YVTN_repeat-like_dom_sf"/>
</dbReference>
<evidence type="ECO:0000256" key="6">
    <source>
        <dbReference type="SAM" id="MobiDB-lite"/>
    </source>
</evidence>
<keyword evidence="3" id="KW-0945">Host-virus interaction</keyword>
<keyword evidence="4" id="KW-0539">Nucleus</keyword>
<keyword evidence="2" id="KW-0813">Transport</keyword>
<dbReference type="EMBL" id="KV722406">
    <property type="protein sequence ID" value="OCH90355.1"/>
    <property type="molecule type" value="Genomic_DNA"/>
</dbReference>
<evidence type="ECO:0000259" key="7">
    <source>
        <dbReference type="Pfam" id="PF16755"/>
    </source>
</evidence>
<feature type="compositionally biased region" description="Low complexity" evidence="6">
    <location>
        <begin position="774"/>
        <end position="788"/>
    </location>
</feature>
<gene>
    <name evidence="8" type="ORF">OBBRIDRAFT_755181</name>
</gene>
<feature type="coiled-coil region" evidence="5">
    <location>
        <begin position="1574"/>
        <end position="1601"/>
    </location>
</feature>
<dbReference type="OrthoDB" id="248320at2759"/>
<evidence type="ECO:0000256" key="5">
    <source>
        <dbReference type="SAM" id="Coils"/>
    </source>
</evidence>
<protein>
    <recommendedName>
        <fullName evidence="7">Nucleoporin Nup159/Nup146 N-terminal domain-containing protein</fullName>
    </recommendedName>
</protein>
<evidence type="ECO:0000313" key="9">
    <source>
        <dbReference type="Proteomes" id="UP000250043"/>
    </source>
</evidence>
<feature type="compositionally biased region" description="Low complexity" evidence="6">
    <location>
        <begin position="570"/>
        <end position="591"/>
    </location>
</feature>
<keyword evidence="5" id="KW-0175">Coiled coil</keyword>
<evidence type="ECO:0000256" key="1">
    <source>
        <dbReference type="ARBA" id="ARBA00004123"/>
    </source>
</evidence>
<feature type="region of interest" description="Disordered" evidence="6">
    <location>
        <begin position="1"/>
        <end position="21"/>
    </location>
</feature>
<feature type="region of interest" description="Disordered" evidence="6">
    <location>
        <begin position="666"/>
        <end position="812"/>
    </location>
</feature>
<dbReference type="Gene3D" id="2.130.10.10">
    <property type="entry name" value="YVTN repeat-like/Quinoprotein amine dehydrogenase"/>
    <property type="match status" value="1"/>
</dbReference>
<dbReference type="InterPro" id="IPR039462">
    <property type="entry name" value="Nup159/Nup146_N"/>
</dbReference>
<organism evidence="8 9">
    <name type="scientific">Obba rivulosa</name>
    <dbReference type="NCBI Taxonomy" id="1052685"/>
    <lineage>
        <taxon>Eukaryota</taxon>
        <taxon>Fungi</taxon>
        <taxon>Dikarya</taxon>
        <taxon>Basidiomycota</taxon>
        <taxon>Agaricomycotina</taxon>
        <taxon>Agaricomycetes</taxon>
        <taxon>Polyporales</taxon>
        <taxon>Gelatoporiaceae</taxon>
        <taxon>Obba</taxon>
    </lineage>
</organism>
<feature type="compositionally biased region" description="Acidic residues" evidence="6">
    <location>
        <begin position="1118"/>
        <end position="1132"/>
    </location>
</feature>
<feature type="compositionally biased region" description="Low complexity" evidence="6">
    <location>
        <begin position="743"/>
        <end position="764"/>
    </location>
</feature>
<feature type="compositionally biased region" description="Low complexity" evidence="6">
    <location>
        <begin position="1271"/>
        <end position="1281"/>
    </location>
</feature>
<comment type="subcellular location">
    <subcellularLocation>
        <location evidence="1">Nucleus</location>
    </subcellularLocation>
</comment>
<proteinExistence type="predicted"/>
<feature type="region of interest" description="Disordered" evidence="6">
    <location>
        <begin position="552"/>
        <end position="635"/>
    </location>
</feature>
<feature type="compositionally biased region" description="Low complexity" evidence="6">
    <location>
        <begin position="1133"/>
        <end position="1142"/>
    </location>
</feature>
<feature type="domain" description="Nucleoporin Nup159/Nup146 N-terminal" evidence="7">
    <location>
        <begin position="55"/>
        <end position="426"/>
    </location>
</feature>
<dbReference type="SUPFAM" id="SSF117289">
    <property type="entry name" value="Nucleoporin domain"/>
    <property type="match status" value="1"/>
</dbReference>
<feature type="compositionally biased region" description="Polar residues" evidence="6">
    <location>
        <begin position="1836"/>
        <end position="1845"/>
    </location>
</feature>
<evidence type="ECO:0000256" key="2">
    <source>
        <dbReference type="ARBA" id="ARBA00022448"/>
    </source>
</evidence>
<feature type="region of interest" description="Disordered" evidence="6">
    <location>
        <begin position="1763"/>
        <end position="1852"/>
    </location>
</feature>
<evidence type="ECO:0000313" key="8">
    <source>
        <dbReference type="EMBL" id="OCH90355.1"/>
    </source>
</evidence>
<feature type="region of interest" description="Disordered" evidence="6">
    <location>
        <begin position="919"/>
        <end position="954"/>
    </location>
</feature>
<dbReference type="GO" id="GO:0005634">
    <property type="term" value="C:nucleus"/>
    <property type="evidence" value="ECO:0007669"/>
    <property type="project" value="UniProtKB-SubCell"/>
</dbReference>
<feature type="region of interest" description="Disordered" evidence="6">
    <location>
        <begin position="1264"/>
        <end position="1286"/>
    </location>
</feature>
<evidence type="ECO:0000256" key="3">
    <source>
        <dbReference type="ARBA" id="ARBA00022581"/>
    </source>
</evidence>
<name>A0A8E2DJF6_9APHY</name>
<feature type="compositionally biased region" description="Low complexity" evidence="6">
    <location>
        <begin position="926"/>
        <end position="947"/>
    </location>
</feature>